<name>A0A137NZB3_CONC2</name>
<feature type="transmembrane region" description="Helical" evidence="7">
    <location>
        <begin position="96"/>
        <end position="117"/>
    </location>
</feature>
<feature type="transmembrane region" description="Helical" evidence="7">
    <location>
        <begin position="501"/>
        <end position="521"/>
    </location>
</feature>
<keyword evidence="5 7" id="KW-0472">Membrane</keyword>
<sequence>MKEEIESVASNNLHEDDPNKELNLGVVNNSQDFESKKASNDFSSKCQEDKSNDKLKSVGGKVLVTLGLVLGTFIGSTSETAVSTITESIGQDLETFGSLTWIAGGYLLTLVAFTPLFGKLSDIFGRKPVELFSILLFAIGSLGCALANSMTLLIIFRAIAGIGGGGSNYLSLISATYVIAQIVGPILGGVLAEVSWRITFYIMLPLCAILAALVIFVMDLPKSEGNILTKVKRVDFLGSITLILAIVSLILATNWGGKDYAWNSVPIIILFVLMIVFFISFVVIELRVSPEPVLPSRVFVRNVVLALTASFMSGGAQFIAIFYIPIYYQNVHGSSPSESSYRLFPFLAIISICCISSSYLIKIFNTIRGVMWAGGAITIIGTCLVAFMRQNSTLAEQIIFVLIYGIGLGLIFQLVIFVCTLSVLPDDVAIVSGLFTFSVNIGGVISLAIAGTIYNNVLVAQISENLPLFNPKDLVDSRIANTLSSENQEILKACYYFAFRYAFICMIPFAILLLISVLGLTKLEIPGKPVPQSEC</sequence>
<feature type="transmembrane region" description="Helical" evidence="7">
    <location>
        <begin position="267"/>
        <end position="284"/>
    </location>
</feature>
<feature type="transmembrane region" description="Helical" evidence="7">
    <location>
        <begin position="430"/>
        <end position="454"/>
    </location>
</feature>
<dbReference type="OrthoDB" id="10021397at2759"/>
<evidence type="ECO:0000256" key="4">
    <source>
        <dbReference type="ARBA" id="ARBA00022989"/>
    </source>
</evidence>
<feature type="transmembrane region" description="Helical" evidence="7">
    <location>
        <begin position="399"/>
        <end position="424"/>
    </location>
</feature>
<keyword evidence="10" id="KW-1185">Reference proteome</keyword>
<dbReference type="PROSITE" id="PS50850">
    <property type="entry name" value="MFS"/>
    <property type="match status" value="1"/>
</dbReference>
<organism evidence="9 10">
    <name type="scientific">Conidiobolus coronatus (strain ATCC 28846 / CBS 209.66 / NRRL 28638)</name>
    <name type="common">Delacroixia coronata</name>
    <dbReference type="NCBI Taxonomy" id="796925"/>
    <lineage>
        <taxon>Eukaryota</taxon>
        <taxon>Fungi</taxon>
        <taxon>Fungi incertae sedis</taxon>
        <taxon>Zoopagomycota</taxon>
        <taxon>Entomophthoromycotina</taxon>
        <taxon>Entomophthoromycetes</taxon>
        <taxon>Entomophthorales</taxon>
        <taxon>Ancylistaceae</taxon>
        <taxon>Conidiobolus</taxon>
    </lineage>
</organism>
<accession>A0A137NZB3</accession>
<keyword evidence="4 7" id="KW-1133">Transmembrane helix</keyword>
<dbReference type="InterPro" id="IPR011701">
    <property type="entry name" value="MFS"/>
</dbReference>
<dbReference type="InterPro" id="IPR036259">
    <property type="entry name" value="MFS_trans_sf"/>
</dbReference>
<feature type="transmembrane region" description="Helical" evidence="7">
    <location>
        <begin position="236"/>
        <end position="255"/>
    </location>
</feature>
<reference evidence="9 10" key="1">
    <citation type="journal article" date="2015" name="Genome Biol. Evol.">
        <title>Phylogenomic analyses indicate that early fungi evolved digesting cell walls of algal ancestors of land plants.</title>
        <authorList>
            <person name="Chang Y."/>
            <person name="Wang S."/>
            <person name="Sekimoto S."/>
            <person name="Aerts A.L."/>
            <person name="Choi C."/>
            <person name="Clum A."/>
            <person name="LaButti K.M."/>
            <person name="Lindquist E.A."/>
            <person name="Yee Ngan C."/>
            <person name="Ohm R.A."/>
            <person name="Salamov A.A."/>
            <person name="Grigoriev I.V."/>
            <person name="Spatafora J.W."/>
            <person name="Berbee M.L."/>
        </authorList>
    </citation>
    <scope>NUCLEOTIDE SEQUENCE [LARGE SCALE GENOMIC DNA]</scope>
    <source>
        <strain evidence="9 10">NRRL 28638</strain>
    </source>
</reference>
<proteinExistence type="predicted"/>
<comment type="subcellular location">
    <subcellularLocation>
        <location evidence="1">Endomembrane system</location>
        <topology evidence="1">Multi-pass membrane protein</topology>
    </subcellularLocation>
</comment>
<evidence type="ECO:0000256" key="1">
    <source>
        <dbReference type="ARBA" id="ARBA00004127"/>
    </source>
</evidence>
<evidence type="ECO:0000256" key="7">
    <source>
        <dbReference type="SAM" id="Phobius"/>
    </source>
</evidence>
<feature type="transmembrane region" description="Helical" evidence="7">
    <location>
        <begin position="129"/>
        <end position="156"/>
    </location>
</feature>
<feature type="transmembrane region" description="Helical" evidence="7">
    <location>
        <begin position="168"/>
        <end position="191"/>
    </location>
</feature>
<feature type="transmembrane region" description="Helical" evidence="7">
    <location>
        <begin position="367"/>
        <end position="387"/>
    </location>
</feature>
<dbReference type="EMBL" id="KQ964597">
    <property type="protein sequence ID" value="KXN68072.1"/>
    <property type="molecule type" value="Genomic_DNA"/>
</dbReference>
<feature type="region of interest" description="Disordered" evidence="6">
    <location>
        <begin position="1"/>
        <end position="24"/>
    </location>
</feature>
<feature type="transmembrane region" description="Helical" evidence="7">
    <location>
        <begin position="340"/>
        <end position="361"/>
    </location>
</feature>
<dbReference type="STRING" id="796925.A0A137NZB3"/>
<dbReference type="AlphaFoldDB" id="A0A137NZB3"/>
<dbReference type="PANTHER" id="PTHR23501">
    <property type="entry name" value="MAJOR FACILITATOR SUPERFAMILY"/>
    <property type="match status" value="1"/>
</dbReference>
<feature type="transmembrane region" description="Helical" evidence="7">
    <location>
        <begin position="58"/>
        <end position="76"/>
    </location>
</feature>
<dbReference type="PANTHER" id="PTHR23501:SF191">
    <property type="entry name" value="VACUOLAR BASIC AMINO ACID TRANSPORTER 4"/>
    <property type="match status" value="1"/>
</dbReference>
<evidence type="ECO:0000313" key="9">
    <source>
        <dbReference type="EMBL" id="KXN68072.1"/>
    </source>
</evidence>
<keyword evidence="2" id="KW-0813">Transport</keyword>
<evidence type="ECO:0000256" key="5">
    <source>
        <dbReference type="ARBA" id="ARBA00023136"/>
    </source>
</evidence>
<evidence type="ECO:0000256" key="2">
    <source>
        <dbReference type="ARBA" id="ARBA00022448"/>
    </source>
</evidence>
<dbReference type="GO" id="GO:0022857">
    <property type="term" value="F:transmembrane transporter activity"/>
    <property type="evidence" value="ECO:0007669"/>
    <property type="project" value="InterPro"/>
</dbReference>
<evidence type="ECO:0000259" key="8">
    <source>
        <dbReference type="PROSITE" id="PS50850"/>
    </source>
</evidence>
<evidence type="ECO:0000256" key="6">
    <source>
        <dbReference type="SAM" id="MobiDB-lite"/>
    </source>
</evidence>
<dbReference type="GO" id="GO:0005886">
    <property type="term" value="C:plasma membrane"/>
    <property type="evidence" value="ECO:0007669"/>
    <property type="project" value="TreeGrafter"/>
</dbReference>
<feature type="transmembrane region" description="Helical" evidence="7">
    <location>
        <begin position="304"/>
        <end position="328"/>
    </location>
</feature>
<dbReference type="GO" id="GO:0012505">
    <property type="term" value="C:endomembrane system"/>
    <property type="evidence" value="ECO:0007669"/>
    <property type="project" value="UniProtKB-SubCell"/>
</dbReference>
<dbReference type="InterPro" id="IPR020846">
    <property type="entry name" value="MFS_dom"/>
</dbReference>
<evidence type="ECO:0000313" key="10">
    <source>
        <dbReference type="Proteomes" id="UP000070444"/>
    </source>
</evidence>
<feature type="domain" description="Major facilitator superfamily (MFS) profile" evidence="8">
    <location>
        <begin position="64"/>
        <end position="525"/>
    </location>
</feature>
<dbReference type="Pfam" id="PF07690">
    <property type="entry name" value="MFS_1"/>
    <property type="match status" value="2"/>
</dbReference>
<evidence type="ECO:0000256" key="3">
    <source>
        <dbReference type="ARBA" id="ARBA00022692"/>
    </source>
</evidence>
<dbReference type="Gene3D" id="1.20.1250.20">
    <property type="entry name" value="MFS general substrate transporter like domains"/>
    <property type="match status" value="2"/>
</dbReference>
<keyword evidence="3 7" id="KW-0812">Transmembrane</keyword>
<dbReference type="SUPFAM" id="SSF103473">
    <property type="entry name" value="MFS general substrate transporter"/>
    <property type="match status" value="2"/>
</dbReference>
<protein>
    <submittedName>
        <fullName evidence="9">MFS general substrate transporter</fullName>
    </submittedName>
</protein>
<gene>
    <name evidence="9" type="ORF">CONCODRAFT_9745</name>
</gene>
<feature type="transmembrane region" description="Helical" evidence="7">
    <location>
        <begin position="198"/>
        <end position="216"/>
    </location>
</feature>
<dbReference type="Proteomes" id="UP000070444">
    <property type="component" value="Unassembled WGS sequence"/>
</dbReference>